<reference evidence="2 3" key="1">
    <citation type="submission" date="2019-08" db="EMBL/GenBank/DDBJ databases">
        <title>Whole genome of Aphis craccivora.</title>
        <authorList>
            <person name="Voronova N.V."/>
            <person name="Shulinski R.S."/>
            <person name="Bandarenka Y.V."/>
            <person name="Zhorov D.G."/>
            <person name="Warner D."/>
        </authorList>
    </citation>
    <scope>NUCLEOTIDE SEQUENCE [LARGE SCALE GENOMIC DNA]</scope>
    <source>
        <strain evidence="2">180601</strain>
        <tissue evidence="2">Whole Body</tissue>
    </source>
</reference>
<dbReference type="EMBL" id="VUJU01017339">
    <property type="protein sequence ID" value="KAF0683757.1"/>
    <property type="molecule type" value="Genomic_DNA"/>
</dbReference>
<accession>A0A6G0VHC9</accession>
<dbReference type="AlphaFoldDB" id="A0A6G0VHC9"/>
<gene>
    <name evidence="2" type="ORF">FWK35_00033022</name>
</gene>
<comment type="caution">
    <text evidence="2">The sequence shown here is derived from an EMBL/GenBank/DDBJ whole genome shotgun (WGS) entry which is preliminary data.</text>
</comment>
<evidence type="ECO:0000256" key="1">
    <source>
        <dbReference type="SAM" id="MobiDB-lite"/>
    </source>
</evidence>
<name>A0A6G0VHC9_APHCR</name>
<organism evidence="2 3">
    <name type="scientific">Aphis craccivora</name>
    <name type="common">Cowpea aphid</name>
    <dbReference type="NCBI Taxonomy" id="307492"/>
    <lineage>
        <taxon>Eukaryota</taxon>
        <taxon>Metazoa</taxon>
        <taxon>Ecdysozoa</taxon>
        <taxon>Arthropoda</taxon>
        <taxon>Hexapoda</taxon>
        <taxon>Insecta</taxon>
        <taxon>Pterygota</taxon>
        <taxon>Neoptera</taxon>
        <taxon>Paraneoptera</taxon>
        <taxon>Hemiptera</taxon>
        <taxon>Sternorrhyncha</taxon>
        <taxon>Aphidomorpha</taxon>
        <taxon>Aphidoidea</taxon>
        <taxon>Aphididae</taxon>
        <taxon>Aphidini</taxon>
        <taxon>Aphis</taxon>
        <taxon>Aphis</taxon>
    </lineage>
</organism>
<feature type="region of interest" description="Disordered" evidence="1">
    <location>
        <begin position="1"/>
        <end position="38"/>
    </location>
</feature>
<evidence type="ECO:0000313" key="3">
    <source>
        <dbReference type="Proteomes" id="UP000478052"/>
    </source>
</evidence>
<feature type="non-terminal residue" evidence="2">
    <location>
        <position position="70"/>
    </location>
</feature>
<proteinExistence type="predicted"/>
<sequence>MKIEQRKAIKKTLRNSTSSDITLNARHRQPGSPGPKMTTDYCIVIQDQEPQIECAEFDYRQTDVKANLRK</sequence>
<keyword evidence="3" id="KW-1185">Reference proteome</keyword>
<evidence type="ECO:0000313" key="2">
    <source>
        <dbReference type="EMBL" id="KAF0683757.1"/>
    </source>
</evidence>
<protein>
    <submittedName>
        <fullName evidence="2">Uncharacterized protein</fullName>
    </submittedName>
</protein>
<dbReference type="Proteomes" id="UP000478052">
    <property type="component" value="Unassembled WGS sequence"/>
</dbReference>